<evidence type="ECO:0000313" key="2">
    <source>
        <dbReference type="Proteomes" id="UP000500755"/>
    </source>
</evidence>
<organism evidence="1 2">
    <name type="scientific">Alicycliphilus denitrificans</name>
    <dbReference type="NCBI Taxonomy" id="179636"/>
    <lineage>
        <taxon>Bacteria</taxon>
        <taxon>Pseudomonadati</taxon>
        <taxon>Pseudomonadota</taxon>
        <taxon>Betaproteobacteria</taxon>
        <taxon>Burkholderiales</taxon>
        <taxon>Comamonadaceae</taxon>
        <taxon>Alicycliphilus</taxon>
    </lineage>
</organism>
<keyword evidence="1" id="KW-0547">Nucleotide-binding</keyword>
<dbReference type="SUPFAM" id="SSF52540">
    <property type="entry name" value="P-loop containing nucleoside triphosphate hydrolases"/>
    <property type="match status" value="3"/>
</dbReference>
<reference evidence="1 2" key="1">
    <citation type="submission" date="2020-05" db="EMBL/GenBank/DDBJ databases">
        <title>Complete genome sequence of Alicycliphilus denitrificans DP3.</title>
        <authorList>
            <person name="Chen X."/>
        </authorList>
    </citation>
    <scope>NUCLEOTIDE SEQUENCE [LARGE SCALE GENOMIC DNA]</scope>
    <source>
        <strain evidence="1 2">DP3</strain>
    </source>
</reference>
<proteinExistence type="predicted"/>
<protein>
    <submittedName>
        <fullName evidence="1">Helicase</fullName>
    </submittedName>
</protein>
<dbReference type="AlphaFoldDB" id="A0A858ZSD0"/>
<sequence>MKHEAQQRLQNALDDLKDFQRATVTDACMRLEGPNGLHGRLLVGDEVGLGKTLVARGVVASLLKRRLECGRAAQPLRVVYICSNQALAQENAGKLAVFTGSEQERWVSSLQFSRLAELGLQQDDPKPGVLMESCSLTPATSFSLTRGGGNALERYILWRAVKEARQIQDTEQLEEFFCNGVKGAWEDARRSCESRELEPQARAEFIGRLKERPRLDESARSAAKALQLNLHSYATLIQSLSEAGAEYVKATKHGTHLATCVRGGIRQMFVEACARNLKADIFILDEFQRFSALLHAGSVTPDTADGEDAVSEEQIIARRVLHEGTGYATLLLSATPFKALTHLDDDGEGQAHEKQLNDLLGYLCRDDEIVLGRYAKARDALLRQLLTLPAAPLMPGTLSTAERDRVEDALRPYICRSERGAIEPDIERVFMTARADDLGASLRTSEIDGFVALDRLAQALKSVSRGHAVSDVMQFHKAAPWSLSFLSGYQLRETLRLHAKETPVRKALKEAGAGWIPHRRFRDYSLNMTHEAPSGRFAQVLRATAPEGSERLLWVPPSLPNYASCGPFKDKEGFSKSLLFSSLVLAPRALSSYVSYECERRLLGTGRKRHDYLDNRDAYKGTLLFDGVKIGPAWGLIYPSTRLAAVPIGHSGASLEEVRQRVRDELGADFRLLCKRYGHGTQRYSARWYALAPFLLDRIHEGGDDRLASATRWADAFMRFSVASQARKTHAQRVLEALARADHGLGEPPADLLGWLVDLAIAGPAVCMRRTLATVWESGAADNSDEKRLAHATDCASSFIDKMNRMESQRVLRAVLPGAKPWVAVSSYAAMGNLQAVFDEFLHLLKTVHRGMDESVGAFHIAIAPGAVTITAQTALPPLKGQVKEHDFTFHCHYAVPFGNQSSTEEEGIKRISNVRASFNSPFWPFMLNSTSIGQEGLDFHWYCRRVVHWSLPANPIDLEQREGRINRYKSLVVRQRVAQAYGEALNLPAPSQSRDMWTRLFDLAGGDERRTDLVPYWYVPRGSACLERIVPVAPFSSEIDRLDEILRILSLYRLSFGQPRQQELIENLLRRDYKDADLRLIRDALLVDLAPINRVLKAAGDYSAGAA</sequence>
<keyword evidence="1" id="KW-0067">ATP-binding</keyword>
<dbReference type="EMBL" id="CP051298">
    <property type="protein sequence ID" value="QKD43775.1"/>
    <property type="molecule type" value="Genomic_DNA"/>
</dbReference>
<dbReference type="Gene3D" id="3.40.50.300">
    <property type="entry name" value="P-loop containing nucleotide triphosphate hydrolases"/>
    <property type="match status" value="2"/>
</dbReference>
<keyword evidence="1" id="KW-0378">Hydrolase</keyword>
<dbReference type="InterPro" id="IPR027417">
    <property type="entry name" value="P-loop_NTPase"/>
</dbReference>
<gene>
    <name evidence="1" type="ORF">HF896_09205</name>
</gene>
<keyword evidence="1" id="KW-0347">Helicase</keyword>
<name>A0A858ZSD0_9BURK</name>
<dbReference type="GO" id="GO:0004386">
    <property type="term" value="F:helicase activity"/>
    <property type="evidence" value="ECO:0007669"/>
    <property type="project" value="UniProtKB-KW"/>
</dbReference>
<dbReference type="RefSeq" id="WP_168727834.1">
    <property type="nucleotide sequence ID" value="NZ_CP051298.1"/>
</dbReference>
<evidence type="ECO:0000313" key="1">
    <source>
        <dbReference type="EMBL" id="QKD43775.1"/>
    </source>
</evidence>
<dbReference type="Proteomes" id="UP000500755">
    <property type="component" value="Chromosome"/>
</dbReference>
<accession>A0A858ZSD0</accession>